<accession>A0A382MU63</accession>
<dbReference type="AlphaFoldDB" id="A0A382MU63"/>
<organism evidence="1">
    <name type="scientific">marine metagenome</name>
    <dbReference type="NCBI Taxonomy" id="408172"/>
    <lineage>
        <taxon>unclassified sequences</taxon>
        <taxon>metagenomes</taxon>
        <taxon>ecological metagenomes</taxon>
    </lineage>
</organism>
<reference evidence="1" key="1">
    <citation type="submission" date="2018-05" db="EMBL/GenBank/DDBJ databases">
        <authorList>
            <person name="Lanie J.A."/>
            <person name="Ng W.-L."/>
            <person name="Kazmierczak K.M."/>
            <person name="Andrzejewski T.M."/>
            <person name="Davidsen T.M."/>
            <person name="Wayne K.J."/>
            <person name="Tettelin H."/>
            <person name="Glass J.I."/>
            <person name="Rusch D."/>
            <person name="Podicherti R."/>
            <person name="Tsui H.-C.T."/>
            <person name="Winkler M.E."/>
        </authorList>
    </citation>
    <scope>NUCLEOTIDE SEQUENCE</scope>
</reference>
<feature type="non-terminal residue" evidence="1">
    <location>
        <position position="50"/>
    </location>
</feature>
<dbReference type="EMBL" id="UINC01095511">
    <property type="protein sequence ID" value="SVC51655.1"/>
    <property type="molecule type" value="Genomic_DNA"/>
</dbReference>
<protein>
    <submittedName>
        <fullName evidence="1">Uncharacterized protein</fullName>
    </submittedName>
</protein>
<evidence type="ECO:0000313" key="1">
    <source>
        <dbReference type="EMBL" id="SVC51655.1"/>
    </source>
</evidence>
<sequence>MKKSTLLLTILSFSYLFAINVTFQVNMEYSDASDGVYLAGGNIGPMANPD</sequence>
<feature type="non-terminal residue" evidence="1">
    <location>
        <position position="1"/>
    </location>
</feature>
<name>A0A382MU63_9ZZZZ</name>
<gene>
    <name evidence="1" type="ORF">METZ01_LOCUS304509</name>
</gene>
<proteinExistence type="predicted"/>